<proteinExistence type="predicted"/>
<dbReference type="PANTHER" id="PTHR31860">
    <property type="entry name" value="HEAT-INDUCIBLE TRANSCRIPTION REPRESSOR (DUF639)-RELATED"/>
    <property type="match status" value="1"/>
</dbReference>
<protein>
    <submittedName>
        <fullName evidence="1">Uncharacterized protein</fullName>
    </submittedName>
</protein>
<dbReference type="PANTHER" id="PTHR31860:SF19">
    <property type="entry name" value="OS04G0677400 PROTEIN"/>
    <property type="match status" value="1"/>
</dbReference>
<name>A0A8J5VBX9_ZIZPA</name>
<reference evidence="1" key="2">
    <citation type="submission" date="2021-02" db="EMBL/GenBank/DDBJ databases">
        <authorList>
            <person name="Kimball J.A."/>
            <person name="Haas M.W."/>
            <person name="Macchietto M."/>
            <person name="Kono T."/>
            <person name="Duquette J."/>
            <person name="Shao M."/>
        </authorList>
    </citation>
    <scope>NUCLEOTIDE SEQUENCE</scope>
    <source>
        <tissue evidence="1">Fresh leaf tissue</tissue>
    </source>
</reference>
<dbReference type="Proteomes" id="UP000729402">
    <property type="component" value="Unassembled WGS sequence"/>
</dbReference>
<evidence type="ECO:0000313" key="2">
    <source>
        <dbReference type="Proteomes" id="UP000729402"/>
    </source>
</evidence>
<sequence>MGLLTLKVEDNPDERDLTVRDVQTRGTCSVQMALEQSVGYSGRVEAARSTLDQVKVKDINTNVAVLKELLFLLIKIGRTLLFLAEHEDPLKSYMFLFCLYIVYRG</sequence>
<dbReference type="AlphaFoldDB" id="A0A8J5VBX9"/>
<reference evidence="1" key="1">
    <citation type="journal article" date="2021" name="bioRxiv">
        <title>Whole Genome Assembly and Annotation of Northern Wild Rice, Zizania palustris L., Supports a Whole Genome Duplication in the Zizania Genus.</title>
        <authorList>
            <person name="Haas M."/>
            <person name="Kono T."/>
            <person name="Macchietto M."/>
            <person name="Millas R."/>
            <person name="McGilp L."/>
            <person name="Shao M."/>
            <person name="Duquette J."/>
            <person name="Hirsch C.N."/>
            <person name="Kimball J."/>
        </authorList>
    </citation>
    <scope>NUCLEOTIDE SEQUENCE</scope>
    <source>
        <tissue evidence="1">Fresh leaf tissue</tissue>
    </source>
</reference>
<organism evidence="1 2">
    <name type="scientific">Zizania palustris</name>
    <name type="common">Northern wild rice</name>
    <dbReference type="NCBI Taxonomy" id="103762"/>
    <lineage>
        <taxon>Eukaryota</taxon>
        <taxon>Viridiplantae</taxon>
        <taxon>Streptophyta</taxon>
        <taxon>Embryophyta</taxon>
        <taxon>Tracheophyta</taxon>
        <taxon>Spermatophyta</taxon>
        <taxon>Magnoliopsida</taxon>
        <taxon>Liliopsida</taxon>
        <taxon>Poales</taxon>
        <taxon>Poaceae</taxon>
        <taxon>BOP clade</taxon>
        <taxon>Oryzoideae</taxon>
        <taxon>Oryzeae</taxon>
        <taxon>Zizaniinae</taxon>
        <taxon>Zizania</taxon>
    </lineage>
</organism>
<dbReference type="Pfam" id="PF04842">
    <property type="entry name" value="DUF639"/>
    <property type="match status" value="1"/>
</dbReference>
<dbReference type="InterPro" id="IPR006927">
    <property type="entry name" value="DUF639"/>
</dbReference>
<accession>A0A8J5VBX9</accession>
<evidence type="ECO:0000313" key="1">
    <source>
        <dbReference type="EMBL" id="KAG8066722.1"/>
    </source>
</evidence>
<comment type="caution">
    <text evidence="1">The sequence shown here is derived from an EMBL/GenBank/DDBJ whole genome shotgun (WGS) entry which is preliminary data.</text>
</comment>
<keyword evidence="2" id="KW-1185">Reference proteome</keyword>
<gene>
    <name evidence="1" type="ORF">GUJ93_ZPchr0004g40117</name>
</gene>
<dbReference type="OrthoDB" id="742491at2759"/>
<dbReference type="EMBL" id="JAAALK010000285">
    <property type="protein sequence ID" value="KAG8066722.1"/>
    <property type="molecule type" value="Genomic_DNA"/>
</dbReference>